<sequence>MDKGYTLSDLEQVLDKLPFLVWINDEKGSIIYGNNNYHTQWATLNSTNKDRETNGRPCYQSVQIPRYDSEGKQKGNYNLAKDITTDTFLLDYFIESYKLIERLTIPGKIQLDLNEGLSEVKSLLDEILAQSKGDVIAVFLNQEEEMELQLQFLVSVNEGMLCDLEKKFIPLKKNDLLEQERYYGHFLKINELKGILEELVNGLQMKGLRIYPILIGRSFIGFITIFYNKPFDRMKGLDLGIRGNIYYLGLVIKYIKVYKQAQKVIAKRFEGEKELEFLLNHIEQLVIIMNEDGKIMNIGSEWEELLGWRMEQLAERPLEDLIHPESRLRFKQACSRLMTDKSLHYIEQEVSLKNHLGSYEEMICYMKYIPSMQQFMIRGRNLSEIKKMRKEYVHLQRDIAFERVKGDFLTYTTQELKKPIGVLLENVEVIESFLKEYQEMENKEGWQRYIGMLRQNGNRLERLVSNLVDNNKIERGAFELQLEYYDIVQLMEHMVASIRNYVEDKGLELCLDKPTTRVIIFCDAKQIQRIFLNLISNAIKYTERGGSIHIKLNKQEEEIFIEVADTGEGIPKEKLDKIFESFVRGYNSLTRRKEGSGVGLALVKGLVTLHRGEIRVVSELEQGTCFYIKLPCIGEGWISTKEIKQISETDIKGWEKEFADI</sequence>
<dbReference type="Proteomes" id="UP000224460">
    <property type="component" value="Unassembled WGS sequence"/>
</dbReference>
<protein>
    <submittedName>
        <fullName evidence="1">Uncharacterized protein</fullName>
    </submittedName>
</protein>
<name>A0AC61D8X9_9FIRM</name>
<reference evidence="1" key="1">
    <citation type="submission" date="2017-10" db="EMBL/GenBank/DDBJ databases">
        <title>Genome sequence of cellulolytic Lachnospiraceae bacterium XHS1971 isolated from hotspring sediment.</title>
        <authorList>
            <person name="Vasudevan G."/>
            <person name="Joshi A.J."/>
            <person name="Hivarkar S."/>
            <person name="Lanjekar V.B."/>
            <person name="Dhakephalkar P.K."/>
            <person name="Dagar S."/>
        </authorList>
    </citation>
    <scope>NUCLEOTIDE SEQUENCE</scope>
    <source>
        <strain evidence="1">XHS1971</strain>
    </source>
</reference>
<accession>A0AC61D8X9</accession>
<evidence type="ECO:0000313" key="2">
    <source>
        <dbReference type="Proteomes" id="UP000224460"/>
    </source>
</evidence>
<keyword evidence="2" id="KW-1185">Reference proteome</keyword>
<comment type="caution">
    <text evidence="1">The sequence shown here is derived from an EMBL/GenBank/DDBJ whole genome shotgun (WGS) entry which is preliminary data.</text>
</comment>
<dbReference type="EMBL" id="PEDL01000043">
    <property type="protein sequence ID" value="PHV69208.1"/>
    <property type="molecule type" value="Genomic_DNA"/>
</dbReference>
<proteinExistence type="predicted"/>
<organism evidence="1 2">
    <name type="scientific">Sporanaerobium hydrogeniformans</name>
    <dbReference type="NCBI Taxonomy" id="3072179"/>
    <lineage>
        <taxon>Bacteria</taxon>
        <taxon>Bacillati</taxon>
        <taxon>Bacillota</taxon>
        <taxon>Clostridia</taxon>
        <taxon>Lachnospirales</taxon>
        <taxon>Lachnospiraceae</taxon>
        <taxon>Sporanaerobium</taxon>
    </lineage>
</organism>
<gene>
    <name evidence="1" type="ORF">CS063_17120</name>
</gene>
<evidence type="ECO:0000313" key="1">
    <source>
        <dbReference type="EMBL" id="PHV69208.1"/>
    </source>
</evidence>